<dbReference type="EMBL" id="CAXLJM020000086">
    <property type="protein sequence ID" value="CAL8131277.1"/>
    <property type="molecule type" value="Genomic_DNA"/>
</dbReference>
<keyword evidence="3" id="KW-1185">Reference proteome</keyword>
<evidence type="ECO:0000313" key="2">
    <source>
        <dbReference type="EMBL" id="CAL8131277.1"/>
    </source>
</evidence>
<proteinExistence type="predicted"/>
<dbReference type="Proteomes" id="UP001642540">
    <property type="component" value="Unassembled WGS sequence"/>
</dbReference>
<accession>A0ABP1RMZ4</accession>
<sequence>MRPFNETQSAFQDHNENFYYPFDSTEENHIFSYTIQGTLNFSLLPWPETEPDDLYIDGNSVTVDIYSGYLRYSTRLSSQDIAVVIRATSFNETITTIQNSGYGASSSVLFMIETLFLNESDGLVKGFQNDLFHSDGIPFHAPIAFYTRNSQEIGVFCYFCKSMKERVHQIHGKQILYDNILSVYTKLNSHGHGHHFYAGDPYNFTGKSEDNCVKYYSSKRVRTNFFGEHVNCTVPYVWEFAFVNRHLNMTPTYDISRIEDDTTHKWFLQNRLGEAVKLSLPNQYMQTRGALIYFDQMKLRLMACRFKAVSQTMHFGVASALDFSSWMGIFNVVLLYGIITQKISKGIDILWIFFGKPLLCTHKKSSIFFVMLLVSLLSYIYQSVMSAESMQLSEFPSMPKLVAKGYKMWVAKGVDNMLNLGYNQLSSSTKRALKKNVGLDASTRFFDARAGNEQLHLYYDDVPKLFRTAARLNLFVSKVTLQKMGAIEKNVVVYLNKDLVCMVYDCNDFVDLPFVYTIRVWSYLSLQVSRLLSIGIEIGIYERIDRLKNAIETSTMKNLQITRANVFFEPASVNLMSAVGMSCLIHCSFSALLFLWWGCRMIYVGWYEMCQCHKLQKLCRKEVTLVTKFIPVNSHVD</sequence>
<evidence type="ECO:0000313" key="3">
    <source>
        <dbReference type="Proteomes" id="UP001642540"/>
    </source>
</evidence>
<keyword evidence="1" id="KW-0472">Membrane</keyword>
<keyword evidence="1" id="KW-1133">Transmembrane helix</keyword>
<organism evidence="2 3">
    <name type="scientific">Orchesella dallaii</name>
    <dbReference type="NCBI Taxonomy" id="48710"/>
    <lineage>
        <taxon>Eukaryota</taxon>
        <taxon>Metazoa</taxon>
        <taxon>Ecdysozoa</taxon>
        <taxon>Arthropoda</taxon>
        <taxon>Hexapoda</taxon>
        <taxon>Collembola</taxon>
        <taxon>Entomobryomorpha</taxon>
        <taxon>Entomobryoidea</taxon>
        <taxon>Orchesellidae</taxon>
        <taxon>Orchesellinae</taxon>
        <taxon>Orchesella</taxon>
    </lineage>
</organism>
<comment type="caution">
    <text evidence="2">The sequence shown here is derived from an EMBL/GenBank/DDBJ whole genome shotgun (WGS) entry which is preliminary data.</text>
</comment>
<feature type="transmembrane region" description="Helical" evidence="1">
    <location>
        <begin position="366"/>
        <end position="384"/>
    </location>
</feature>
<keyword evidence="1" id="KW-0812">Transmembrane</keyword>
<evidence type="ECO:0000256" key="1">
    <source>
        <dbReference type="SAM" id="Phobius"/>
    </source>
</evidence>
<name>A0ABP1RMZ4_9HEXA</name>
<gene>
    <name evidence="2" type="ORF">ODALV1_LOCUS24106</name>
</gene>
<reference evidence="2 3" key="1">
    <citation type="submission" date="2024-08" db="EMBL/GenBank/DDBJ databases">
        <authorList>
            <person name="Cucini C."/>
            <person name="Frati F."/>
        </authorList>
    </citation>
    <scope>NUCLEOTIDE SEQUENCE [LARGE SCALE GENOMIC DNA]</scope>
</reference>
<feature type="transmembrane region" description="Helical" evidence="1">
    <location>
        <begin position="315"/>
        <end position="339"/>
    </location>
</feature>
<protein>
    <submittedName>
        <fullName evidence="2">Uncharacterized protein</fullName>
    </submittedName>
</protein>
<feature type="transmembrane region" description="Helical" evidence="1">
    <location>
        <begin position="575"/>
        <end position="599"/>
    </location>
</feature>